<dbReference type="GO" id="GO:0022857">
    <property type="term" value="F:transmembrane transporter activity"/>
    <property type="evidence" value="ECO:0007669"/>
    <property type="project" value="InterPro"/>
</dbReference>
<keyword evidence="3 9" id="KW-0813">Transport</keyword>
<proteinExistence type="inferred from homology"/>
<dbReference type="Proteomes" id="UP000242329">
    <property type="component" value="Unassembled WGS sequence"/>
</dbReference>
<dbReference type="AlphaFoldDB" id="A0A1M5K9A3"/>
<dbReference type="InterPro" id="IPR035906">
    <property type="entry name" value="MetI-like_sf"/>
</dbReference>
<dbReference type="Gene3D" id="1.10.3720.10">
    <property type="entry name" value="MetI-like"/>
    <property type="match status" value="1"/>
</dbReference>
<evidence type="ECO:0000313" key="11">
    <source>
        <dbReference type="EMBL" id="SHG49347.1"/>
    </source>
</evidence>
<accession>A0A1M5K9A3</accession>
<dbReference type="SUPFAM" id="SSF161098">
    <property type="entry name" value="MetI-like"/>
    <property type="match status" value="1"/>
</dbReference>
<evidence type="ECO:0000259" key="10">
    <source>
        <dbReference type="PROSITE" id="PS50928"/>
    </source>
</evidence>
<keyword evidence="5 9" id="KW-0812">Transmembrane</keyword>
<dbReference type="RefSeq" id="WP_242938973.1">
    <property type="nucleotide sequence ID" value="NZ_FQWY01000004.1"/>
</dbReference>
<evidence type="ECO:0000256" key="1">
    <source>
        <dbReference type="ARBA" id="ARBA00004651"/>
    </source>
</evidence>
<dbReference type="CDD" id="cd06261">
    <property type="entry name" value="TM_PBP2"/>
    <property type="match status" value="1"/>
</dbReference>
<dbReference type="InterPro" id="IPR000515">
    <property type="entry name" value="MetI-like"/>
</dbReference>
<gene>
    <name evidence="11" type="ORF">SAMN02745221_00335</name>
</gene>
<name>A0A1M5K9A3_9FIRM</name>
<dbReference type="PANTHER" id="PTHR30614:SF20">
    <property type="entry name" value="GLUTAMINE TRANSPORT SYSTEM PERMEASE PROTEIN GLNP"/>
    <property type="match status" value="1"/>
</dbReference>
<evidence type="ECO:0000256" key="7">
    <source>
        <dbReference type="ARBA" id="ARBA00022989"/>
    </source>
</evidence>
<dbReference type="GO" id="GO:0043190">
    <property type="term" value="C:ATP-binding cassette (ABC) transporter complex"/>
    <property type="evidence" value="ECO:0007669"/>
    <property type="project" value="InterPro"/>
</dbReference>
<evidence type="ECO:0000256" key="2">
    <source>
        <dbReference type="ARBA" id="ARBA00010072"/>
    </source>
</evidence>
<evidence type="ECO:0000256" key="9">
    <source>
        <dbReference type="RuleBase" id="RU363032"/>
    </source>
</evidence>
<dbReference type="FunFam" id="1.10.3720.10:FF:000033">
    <property type="entry name" value="Polar amino acid ABC transporter permease"/>
    <property type="match status" value="1"/>
</dbReference>
<feature type="domain" description="ABC transmembrane type-1" evidence="10">
    <location>
        <begin position="31"/>
        <end position="219"/>
    </location>
</feature>
<comment type="similarity">
    <text evidence="2">Belongs to the binding-protein-dependent transport system permease family. HisMQ subfamily.</text>
</comment>
<dbReference type="Pfam" id="PF00528">
    <property type="entry name" value="BPD_transp_1"/>
    <property type="match status" value="1"/>
</dbReference>
<keyword evidence="4" id="KW-1003">Cell membrane</keyword>
<dbReference type="PANTHER" id="PTHR30614">
    <property type="entry name" value="MEMBRANE COMPONENT OF AMINO ACID ABC TRANSPORTER"/>
    <property type="match status" value="1"/>
</dbReference>
<evidence type="ECO:0000256" key="4">
    <source>
        <dbReference type="ARBA" id="ARBA00022475"/>
    </source>
</evidence>
<organism evidence="11 12">
    <name type="scientific">Thermosyntropha lipolytica DSM 11003</name>
    <dbReference type="NCBI Taxonomy" id="1123382"/>
    <lineage>
        <taxon>Bacteria</taxon>
        <taxon>Bacillati</taxon>
        <taxon>Bacillota</taxon>
        <taxon>Clostridia</taxon>
        <taxon>Eubacteriales</taxon>
        <taxon>Syntrophomonadaceae</taxon>
        <taxon>Thermosyntropha</taxon>
    </lineage>
</organism>
<keyword evidence="8 9" id="KW-0472">Membrane</keyword>
<dbReference type="EMBL" id="FQWY01000004">
    <property type="protein sequence ID" value="SHG49347.1"/>
    <property type="molecule type" value="Genomic_DNA"/>
</dbReference>
<dbReference type="InterPro" id="IPR043429">
    <property type="entry name" value="ArtM/GltK/GlnP/TcyL/YhdX-like"/>
</dbReference>
<feature type="transmembrane region" description="Helical" evidence="9">
    <location>
        <begin position="76"/>
        <end position="94"/>
    </location>
</feature>
<evidence type="ECO:0000256" key="5">
    <source>
        <dbReference type="ARBA" id="ARBA00022692"/>
    </source>
</evidence>
<feature type="transmembrane region" description="Helical" evidence="9">
    <location>
        <begin position="31"/>
        <end position="55"/>
    </location>
</feature>
<evidence type="ECO:0000256" key="6">
    <source>
        <dbReference type="ARBA" id="ARBA00022970"/>
    </source>
</evidence>
<protein>
    <submittedName>
        <fullName evidence="11">Amino acid ABC transporter membrane protein, PAAT family</fullName>
    </submittedName>
</protein>
<feature type="transmembrane region" description="Helical" evidence="9">
    <location>
        <begin position="198"/>
        <end position="218"/>
    </location>
</feature>
<dbReference type="PROSITE" id="PS50928">
    <property type="entry name" value="ABC_TM1"/>
    <property type="match status" value="1"/>
</dbReference>
<keyword evidence="7 9" id="KW-1133">Transmembrane helix</keyword>
<comment type="subcellular location">
    <subcellularLocation>
        <location evidence="1 9">Cell membrane</location>
        <topology evidence="1 9">Multi-pass membrane protein</topology>
    </subcellularLocation>
</comment>
<dbReference type="InterPro" id="IPR010065">
    <property type="entry name" value="AA_ABC_transptr_permease_3TM"/>
</dbReference>
<feature type="transmembrane region" description="Helical" evidence="9">
    <location>
        <begin position="144"/>
        <end position="162"/>
    </location>
</feature>
<dbReference type="NCBIfam" id="TIGR01726">
    <property type="entry name" value="HEQRo_perm_3TM"/>
    <property type="match status" value="1"/>
</dbReference>
<evidence type="ECO:0000313" key="12">
    <source>
        <dbReference type="Proteomes" id="UP000242329"/>
    </source>
</evidence>
<keyword evidence="12" id="KW-1185">Reference proteome</keyword>
<dbReference type="STRING" id="1123382.SAMN02745221_00335"/>
<evidence type="ECO:0000256" key="3">
    <source>
        <dbReference type="ARBA" id="ARBA00022448"/>
    </source>
</evidence>
<evidence type="ECO:0000256" key="8">
    <source>
        <dbReference type="ARBA" id="ARBA00023136"/>
    </source>
</evidence>
<feature type="transmembrane region" description="Helical" evidence="9">
    <location>
        <begin position="100"/>
        <end position="123"/>
    </location>
</feature>
<dbReference type="GO" id="GO:0006865">
    <property type="term" value="P:amino acid transport"/>
    <property type="evidence" value="ECO:0007669"/>
    <property type="project" value="UniProtKB-KW"/>
</dbReference>
<sequence length="229" mass="25251">MAELWGIIGGLSEIRGFQVVWENLPYFLEGALITIEVTALSVAMGMVLGLFAGLFRLSHRVLLRSVAIAYIDFFRGTPLFVQILLLHFGILPYFGINEAFTSAIIACGLNSGAYIGEIVRAGIQAVDKGQMEAARSLGMNERQAMTYVILPQAYKIVIPPLINEFIALLKDTSLVSTIAVAELTYRGNLVYANTYQAAWVWGAVAVIYFIITKSLGLFGDYVERRLKTE</sequence>
<reference evidence="12" key="1">
    <citation type="submission" date="2016-11" db="EMBL/GenBank/DDBJ databases">
        <authorList>
            <person name="Varghese N."/>
            <person name="Submissions S."/>
        </authorList>
    </citation>
    <scope>NUCLEOTIDE SEQUENCE [LARGE SCALE GENOMIC DNA]</scope>
    <source>
        <strain evidence="12">DSM 11003</strain>
    </source>
</reference>
<keyword evidence="6" id="KW-0029">Amino-acid transport</keyword>